<protein>
    <submittedName>
        <fullName evidence="9">YSIRK-type signal peptide-containing protein</fullName>
    </submittedName>
</protein>
<feature type="compositionally biased region" description="Basic and acidic residues" evidence="7">
    <location>
        <begin position="154"/>
        <end position="183"/>
    </location>
</feature>
<dbReference type="Gene3D" id="2.20.230.10">
    <property type="entry name" value="Resuscitation-promoting factor rpfb"/>
    <property type="match status" value="1"/>
</dbReference>
<comment type="caution">
    <text evidence="9">The sequence shown here is derived from an EMBL/GenBank/DDBJ whole genome shotgun (WGS) entry which is preliminary data.</text>
</comment>
<dbReference type="NCBIfam" id="TIGR01168">
    <property type="entry name" value="YSIRK_signal"/>
    <property type="match status" value="1"/>
</dbReference>
<keyword evidence="3" id="KW-0964">Secreted</keyword>
<dbReference type="InterPro" id="IPR050436">
    <property type="entry name" value="IsdA"/>
</dbReference>
<dbReference type="AlphaFoldDB" id="A0A418IJS4"/>
<feature type="compositionally biased region" description="Basic and acidic residues" evidence="7">
    <location>
        <begin position="825"/>
        <end position="835"/>
    </location>
</feature>
<evidence type="ECO:0000313" key="10">
    <source>
        <dbReference type="Proteomes" id="UP000285567"/>
    </source>
</evidence>
<feature type="compositionally biased region" description="Basic and acidic residues" evidence="7">
    <location>
        <begin position="671"/>
        <end position="688"/>
    </location>
</feature>
<dbReference type="PANTHER" id="PTHR37824">
    <property type="entry name" value="IRON-REGULATED SURFACE DETERMINANT PROTEIN C"/>
    <property type="match status" value="1"/>
</dbReference>
<dbReference type="RefSeq" id="WP_119604295.1">
    <property type="nucleotide sequence ID" value="NZ_QXUL01000127.1"/>
</dbReference>
<dbReference type="Proteomes" id="UP000285567">
    <property type="component" value="Unassembled WGS sequence"/>
</dbReference>
<evidence type="ECO:0000256" key="5">
    <source>
        <dbReference type="ARBA" id="ARBA00022737"/>
    </source>
</evidence>
<reference evidence="9 10" key="1">
    <citation type="journal article" date="2016" name="Front. Microbiol.">
        <title>Comprehensive Phylogenetic Analysis of Bovine Non-aureus Staphylococci Species Based on Whole-Genome Sequencing.</title>
        <authorList>
            <person name="Naushad S."/>
            <person name="Barkema H.W."/>
            <person name="Luby C."/>
            <person name="Condas L.A."/>
            <person name="Nobrega D.B."/>
            <person name="Carson D.A."/>
            <person name="De Buck J."/>
        </authorList>
    </citation>
    <scope>NUCLEOTIDE SEQUENCE [LARGE SCALE GENOMIC DNA]</scope>
    <source>
        <strain evidence="9 10">SNUC 102</strain>
    </source>
</reference>
<feature type="compositionally biased region" description="Low complexity" evidence="7">
    <location>
        <begin position="836"/>
        <end position="850"/>
    </location>
</feature>
<name>A0A418IJS4_STAXY</name>
<dbReference type="Pfam" id="PF17041">
    <property type="entry name" value="SasG_E"/>
    <property type="match status" value="2"/>
</dbReference>
<keyword evidence="4" id="KW-0732">Signal</keyword>
<dbReference type="Pfam" id="PF07501">
    <property type="entry name" value="G5"/>
    <property type="match status" value="3"/>
</dbReference>
<evidence type="ECO:0000256" key="7">
    <source>
        <dbReference type="SAM" id="MobiDB-lite"/>
    </source>
</evidence>
<feature type="compositionally biased region" description="Basic and acidic residues" evidence="7">
    <location>
        <begin position="121"/>
        <end position="133"/>
    </location>
</feature>
<proteinExistence type="predicted"/>
<keyword evidence="2" id="KW-0134">Cell wall</keyword>
<evidence type="ECO:0000259" key="8">
    <source>
        <dbReference type="PROSITE" id="PS51109"/>
    </source>
</evidence>
<feature type="compositionally biased region" description="Basic and acidic residues" evidence="7">
    <location>
        <begin position="697"/>
        <end position="707"/>
    </location>
</feature>
<feature type="compositionally biased region" description="Low complexity" evidence="7">
    <location>
        <begin position="780"/>
        <end position="797"/>
    </location>
</feature>
<keyword evidence="6" id="KW-0572">Peptidoglycan-anchor</keyword>
<dbReference type="InterPro" id="IPR031477">
    <property type="entry name" value="SasG_E"/>
</dbReference>
<feature type="non-terminal residue" evidence="9">
    <location>
        <position position="858"/>
    </location>
</feature>
<evidence type="ECO:0000256" key="1">
    <source>
        <dbReference type="ARBA" id="ARBA00004168"/>
    </source>
</evidence>
<feature type="compositionally biased region" description="Low complexity" evidence="7">
    <location>
        <begin position="708"/>
        <end position="722"/>
    </location>
</feature>
<feature type="compositionally biased region" description="Polar residues" evidence="7">
    <location>
        <begin position="52"/>
        <end position="62"/>
    </location>
</feature>
<gene>
    <name evidence="9" type="ORF">BU097_14165</name>
</gene>
<feature type="compositionally biased region" description="Basic and acidic residues" evidence="7">
    <location>
        <begin position="799"/>
        <end position="816"/>
    </location>
</feature>
<evidence type="ECO:0000256" key="6">
    <source>
        <dbReference type="ARBA" id="ARBA00023088"/>
    </source>
</evidence>
<dbReference type="SMART" id="SM01208">
    <property type="entry name" value="G5"/>
    <property type="match status" value="3"/>
</dbReference>
<evidence type="ECO:0000256" key="3">
    <source>
        <dbReference type="ARBA" id="ARBA00022525"/>
    </source>
</evidence>
<dbReference type="PROSITE" id="PS51109">
    <property type="entry name" value="G5"/>
    <property type="match status" value="3"/>
</dbReference>
<dbReference type="InterPro" id="IPR011098">
    <property type="entry name" value="G5_dom"/>
</dbReference>
<organism evidence="9 10">
    <name type="scientific">Staphylococcus xylosus</name>
    <dbReference type="NCBI Taxonomy" id="1288"/>
    <lineage>
        <taxon>Bacteria</taxon>
        <taxon>Bacillati</taxon>
        <taxon>Bacillota</taxon>
        <taxon>Bacilli</taxon>
        <taxon>Bacillales</taxon>
        <taxon>Staphylococcaceae</taxon>
        <taxon>Staphylococcus</taxon>
    </lineage>
</organism>
<feature type="compositionally biased region" description="Basic and acidic residues" evidence="7">
    <location>
        <begin position="100"/>
        <end position="112"/>
    </location>
</feature>
<dbReference type="Pfam" id="PF04650">
    <property type="entry name" value="YSIRK_signal"/>
    <property type="match status" value="1"/>
</dbReference>
<evidence type="ECO:0000256" key="2">
    <source>
        <dbReference type="ARBA" id="ARBA00022512"/>
    </source>
</evidence>
<feature type="domain" description="G5" evidence="8">
    <location>
        <begin position="538"/>
        <end position="620"/>
    </location>
</feature>
<dbReference type="OrthoDB" id="2414523at2"/>
<evidence type="ECO:0000313" key="9">
    <source>
        <dbReference type="EMBL" id="RIN06542.1"/>
    </source>
</evidence>
<feature type="compositionally biased region" description="Low complexity" evidence="7">
    <location>
        <begin position="652"/>
        <end position="669"/>
    </location>
</feature>
<feature type="domain" description="G5" evidence="8">
    <location>
        <begin position="794"/>
        <end position="858"/>
    </location>
</feature>
<keyword evidence="10" id="KW-1185">Reference proteome</keyword>
<feature type="compositionally biased region" description="Basic and acidic residues" evidence="7">
    <location>
        <begin position="79"/>
        <end position="91"/>
    </location>
</feature>
<feature type="domain" description="G5" evidence="8">
    <location>
        <begin position="666"/>
        <end position="748"/>
    </location>
</feature>
<keyword evidence="5" id="KW-0677">Repeat</keyword>
<accession>A0A418IJS4</accession>
<dbReference type="Gene3D" id="2.60.120.200">
    <property type="match status" value="1"/>
</dbReference>
<sequence length="858" mass="93894">MNGKRMGFLPNRLNKYSIRKFTVGTASILVGATLLLGMSSEAKAQENRENNVEISQNESVSEGNKLIDKSSEEVTPENKAVENKIDSKEQSSEEAISENKAVENKVTSKEQSSEEATPENKAVENEVTSKEQSSEEVTPENKLSENKIAPTDQQSKEVTPENKLVDSEAPQKDQSYEKDTNNRKIISDELSNFSNNELKKSEKEVITNKLENTISDLTDKEIKNAVMSEILRDFSDKKTSQPKAAFRTLARSMPAGSERNSLLKSENLTRSTNDKLITIKGTNNFKSYGDVTHKEYPQEFPDEGILTAINAVNKPNTGTSGALEYNNKIDFNKDFRIVVPVANMNQGNTSGADGWGFMFTTGTGQDYLNQGGILRDRGLANASGFKIDTSYNNVGGTTDSIDADKTNNLRQIGGVKIGYGAFVANGTDGTSRQVGSNALGSKDRPINKIQYADNTTNIYDGKFHGQRFNDVVLNYNARNEKITASYAGKTWEASLRDLGINKTNKYNFLVTSSHMANRYSYGIMRTNLDGITITTPQDLIVDGEPEVSKTEVPFEKKREFNPNLAPGTERVKQEGKLGEKTTTTPVKINSNTGEIVERGKPTEEITKEPVDEITEFGGEEVPQGHKDEFDPNLPVDTTEEVPGKPGIKNPETGEVVTPPVDDVTKVGPKTGEPEVSKTEVPFEKKREFNTNLAPGTERVKQEGKPGEKTTTTPITINPITGEKVGEGDPTEEITIPAVDEITEFGGEEVPQGHKDEFDPNLPVDTTEEVPGKPGIKNPETGEVVTPPVDDVTKVGPKTGEPEVSKTEVPFEKKREFNPNLAPGTERVKQEGKPGEKTTTTPITINPITGEKVGEGDPT</sequence>
<feature type="region of interest" description="Disordered" evidence="7">
    <location>
        <begin position="44"/>
        <end position="183"/>
    </location>
</feature>
<comment type="subcellular location">
    <subcellularLocation>
        <location evidence="1">Secreted</location>
        <location evidence="1">Cell wall</location>
        <topology evidence="1">Peptidoglycan-anchor</topology>
    </subcellularLocation>
</comment>
<feature type="region of interest" description="Disordered" evidence="7">
    <location>
        <begin position="620"/>
        <end position="858"/>
    </location>
</feature>
<dbReference type="InterPro" id="IPR005877">
    <property type="entry name" value="YSIRK_signal_dom"/>
</dbReference>
<dbReference type="Gene3D" id="2.20.230.30">
    <property type="match status" value="1"/>
</dbReference>
<dbReference type="PANTHER" id="PTHR37824:SF1">
    <property type="entry name" value="IRON-REGULATED SURFACE DETERMINANT PROTEIN C"/>
    <property type="match status" value="1"/>
</dbReference>
<evidence type="ECO:0000256" key="4">
    <source>
        <dbReference type="ARBA" id="ARBA00022729"/>
    </source>
</evidence>
<dbReference type="EMBL" id="QXUL01000127">
    <property type="protein sequence ID" value="RIN06542.1"/>
    <property type="molecule type" value="Genomic_DNA"/>
</dbReference>